<dbReference type="Proteomes" id="UP000501690">
    <property type="component" value="Linkage Group LG6"/>
</dbReference>
<feature type="signal peptide" evidence="1">
    <location>
        <begin position="1"/>
        <end position="20"/>
    </location>
</feature>
<name>A0A4D6M9A0_VIGUN</name>
<feature type="chain" id="PRO_5020022566" evidence="1">
    <location>
        <begin position="21"/>
        <end position="139"/>
    </location>
</feature>
<dbReference type="AlphaFoldDB" id="A0A4D6M9A0"/>
<gene>
    <name evidence="2" type="ORF">DEO72_LG6g2696</name>
</gene>
<organism evidence="2 3">
    <name type="scientific">Vigna unguiculata</name>
    <name type="common">Cowpea</name>
    <dbReference type="NCBI Taxonomy" id="3917"/>
    <lineage>
        <taxon>Eukaryota</taxon>
        <taxon>Viridiplantae</taxon>
        <taxon>Streptophyta</taxon>
        <taxon>Embryophyta</taxon>
        <taxon>Tracheophyta</taxon>
        <taxon>Spermatophyta</taxon>
        <taxon>Magnoliopsida</taxon>
        <taxon>eudicotyledons</taxon>
        <taxon>Gunneridae</taxon>
        <taxon>Pentapetalae</taxon>
        <taxon>rosids</taxon>
        <taxon>fabids</taxon>
        <taxon>Fabales</taxon>
        <taxon>Fabaceae</taxon>
        <taxon>Papilionoideae</taxon>
        <taxon>50 kb inversion clade</taxon>
        <taxon>NPAAA clade</taxon>
        <taxon>indigoferoid/millettioid clade</taxon>
        <taxon>Phaseoleae</taxon>
        <taxon>Vigna</taxon>
    </lineage>
</organism>
<keyword evidence="3" id="KW-1185">Reference proteome</keyword>
<proteinExistence type="predicted"/>
<evidence type="ECO:0000256" key="1">
    <source>
        <dbReference type="SAM" id="SignalP"/>
    </source>
</evidence>
<reference evidence="2 3" key="1">
    <citation type="submission" date="2019-04" db="EMBL/GenBank/DDBJ databases">
        <title>An improved genome assembly and genetic linkage map for asparagus bean, Vigna unguiculata ssp. sesquipedialis.</title>
        <authorList>
            <person name="Xia Q."/>
            <person name="Zhang R."/>
            <person name="Dong Y."/>
        </authorList>
    </citation>
    <scope>NUCLEOTIDE SEQUENCE [LARGE SCALE GENOMIC DNA]</scope>
    <source>
        <tissue evidence="2">Leaf</tissue>
    </source>
</reference>
<protein>
    <submittedName>
        <fullName evidence="2">Uncharacterized protein</fullName>
    </submittedName>
</protein>
<dbReference type="EMBL" id="CP039350">
    <property type="protein sequence ID" value="QCD97982.1"/>
    <property type="molecule type" value="Genomic_DNA"/>
</dbReference>
<evidence type="ECO:0000313" key="3">
    <source>
        <dbReference type="Proteomes" id="UP000501690"/>
    </source>
</evidence>
<keyword evidence="1" id="KW-0732">Signal</keyword>
<sequence length="139" mass="14954">MLIFMLNYAHLLNLCPLSLTYDSSQSLIDLSVHGRSLQESVGLNVDAEIAVEKDKGECEELSKESSKVAVRNVKDKCCDQTAVSVSEGVSGGTGINSALGTLRNKLELKMLKKVMVNRKPTTAKELLETGILDGVTVAT</sequence>
<accession>A0A4D6M9A0</accession>
<evidence type="ECO:0000313" key="2">
    <source>
        <dbReference type="EMBL" id="QCD97982.1"/>
    </source>
</evidence>